<dbReference type="InterPro" id="IPR024554">
    <property type="entry name" value="LEC1-like_C"/>
</dbReference>
<feature type="domain" description="PX" evidence="2">
    <location>
        <begin position="188"/>
        <end position="325"/>
    </location>
</feature>
<protein>
    <submittedName>
        <fullName evidence="4">Uncharacterized protein</fullName>
    </submittedName>
</protein>
<dbReference type="AlphaFoldDB" id="A0AAE8MRT8"/>
<dbReference type="Pfam" id="PF12825">
    <property type="entry name" value="DUF3818"/>
    <property type="match status" value="2"/>
</dbReference>
<gene>
    <name evidence="4" type="ORF">DNG_02017</name>
</gene>
<dbReference type="Proteomes" id="UP001187682">
    <property type="component" value="Unassembled WGS sequence"/>
</dbReference>
<dbReference type="Pfam" id="PF12828">
    <property type="entry name" value="PXB"/>
    <property type="match status" value="1"/>
</dbReference>
<dbReference type="InterPro" id="IPR024555">
    <property type="entry name" value="PX-associated"/>
</dbReference>
<evidence type="ECO:0000256" key="1">
    <source>
        <dbReference type="SAM" id="MobiDB-lite"/>
    </source>
</evidence>
<dbReference type="InterPro" id="IPR047168">
    <property type="entry name" value="LEC1-like"/>
</dbReference>
<dbReference type="EMBL" id="ONZQ02000002">
    <property type="protein sequence ID" value="SPN98978.1"/>
    <property type="molecule type" value="Genomic_DNA"/>
</dbReference>
<feature type="domain" description="PX-associated" evidence="3">
    <location>
        <begin position="3"/>
        <end position="123"/>
    </location>
</feature>
<name>A0AAE8MRT8_9PEZI</name>
<evidence type="ECO:0000259" key="2">
    <source>
        <dbReference type="Pfam" id="PF12825"/>
    </source>
</evidence>
<feature type="domain" description="PX" evidence="2">
    <location>
        <begin position="337"/>
        <end position="463"/>
    </location>
</feature>
<feature type="region of interest" description="Disordered" evidence="1">
    <location>
        <begin position="630"/>
        <end position="649"/>
    </location>
</feature>
<keyword evidence="5" id="KW-1185">Reference proteome</keyword>
<dbReference type="PANTHER" id="PTHR47185">
    <property type="entry name" value="PX DOMAIN-CONTAINING PROTEIN YPR097W"/>
    <property type="match status" value="1"/>
</dbReference>
<evidence type="ECO:0000313" key="4">
    <source>
        <dbReference type="EMBL" id="SPN98978.1"/>
    </source>
</evidence>
<evidence type="ECO:0000313" key="5">
    <source>
        <dbReference type="Proteomes" id="UP001187682"/>
    </source>
</evidence>
<organism evidence="4 5">
    <name type="scientific">Cephalotrichum gorgonifer</name>
    <dbReference type="NCBI Taxonomy" id="2041049"/>
    <lineage>
        <taxon>Eukaryota</taxon>
        <taxon>Fungi</taxon>
        <taxon>Dikarya</taxon>
        <taxon>Ascomycota</taxon>
        <taxon>Pezizomycotina</taxon>
        <taxon>Sordariomycetes</taxon>
        <taxon>Hypocreomycetidae</taxon>
        <taxon>Microascales</taxon>
        <taxon>Microascaceae</taxon>
        <taxon>Cephalotrichum</taxon>
    </lineage>
</organism>
<dbReference type="GO" id="GO:0035091">
    <property type="term" value="F:phosphatidylinositol binding"/>
    <property type="evidence" value="ECO:0007669"/>
    <property type="project" value="TreeGrafter"/>
</dbReference>
<proteinExistence type="predicted"/>
<comment type="caution">
    <text evidence="4">The sequence shown here is derived from an EMBL/GenBank/DDBJ whole genome shotgun (WGS) entry which is preliminary data.</text>
</comment>
<dbReference type="PANTHER" id="PTHR47185:SF2">
    <property type="entry name" value="FUNGAL PROTEIN"/>
    <property type="match status" value="1"/>
</dbReference>
<feature type="compositionally biased region" description="Basic and acidic residues" evidence="1">
    <location>
        <begin position="640"/>
        <end position="649"/>
    </location>
</feature>
<sequence length="649" mass="70701">MDRSLTKPQLTALFNILTHAAASSEVESFKRPATIANYGPPFSEPGDSLPARTSPILQTLLHRFVLPAPAVRDLPPEFWTERVQGLLAGLAEADLSESYEKGSVGTRRTLGTGASVIIEGVARGCLGGYPVAGLRGEEDGDAESRGQEEQGQELEAGWDELARGFVHGDLIDGLCEWLEGTDDLEGTASILHHIFAVTSEGQYLLKVLQNAHKLIPYAMIRQILRLGNAATMLNSLLKLLLAKFGLGTLSNWAGFTQNADEGMNLLQRIEKAKDAPSTKQLKALRKHVQGPREAREEARRASVETSRSIVLIILDSADADGGLSASLSEEQHRLCLQYYAAILSMRDRDEMIRVLCRSNPDLLSQAVREVVGVYEPMIRDVHATIDLSEHLDNVRAFIDDFLVVSASKKEDGEGKKYRLPTVEDYVELLRRHRGSVYSWLHQVSDKCPQVRDQVRDWAKDASRSFRPEESPGNINGTSILDRLEALFAALPDEKQGEIRPVLDQHATYLASLETASTDRIRTIARGDGPGTAAGPGAYLAGWQSLLDNTPITPGVKGGARVGRDVLDRTTPGKTGTSGEISWDGNVDARDGMAEIEQEEEMAPDGRVVVEALGGEFHLLLKEVAIGATGMGSQRKGHGKGKGEVREQGK</sequence>
<accession>A0AAE8MRT8</accession>
<reference evidence="4" key="1">
    <citation type="submission" date="2018-03" db="EMBL/GenBank/DDBJ databases">
        <authorList>
            <person name="Guldener U."/>
        </authorList>
    </citation>
    <scope>NUCLEOTIDE SEQUENCE</scope>
</reference>
<evidence type="ECO:0000259" key="3">
    <source>
        <dbReference type="Pfam" id="PF12828"/>
    </source>
</evidence>